<evidence type="ECO:0000313" key="16">
    <source>
        <dbReference type="Proteomes" id="UP000694381"/>
    </source>
</evidence>
<dbReference type="InterPro" id="IPR018108">
    <property type="entry name" value="MCP_transmembrane"/>
</dbReference>
<dbReference type="OMA" id="IVYPANL"/>
<dbReference type="FunFam" id="1.50.40.10:FF:000016">
    <property type="entry name" value="Solute carrier family 25 member 23"/>
    <property type="match status" value="1"/>
</dbReference>
<dbReference type="InterPro" id="IPR023395">
    <property type="entry name" value="MCP_dom_sf"/>
</dbReference>
<keyword evidence="4 12" id="KW-0812">Transmembrane</keyword>
<evidence type="ECO:0000256" key="13">
    <source>
        <dbReference type="RuleBase" id="RU000488"/>
    </source>
</evidence>
<evidence type="ECO:0000256" key="6">
    <source>
        <dbReference type="ARBA" id="ARBA00022737"/>
    </source>
</evidence>
<comment type="subcellular location">
    <subcellularLocation>
        <location evidence="1">Mitochondrion inner membrane</location>
        <topology evidence="1">Multi-pass membrane protein</topology>
    </subcellularLocation>
</comment>
<dbReference type="Pfam" id="PF00153">
    <property type="entry name" value="Mito_carr"/>
    <property type="match status" value="3"/>
</dbReference>
<dbReference type="GO" id="GO:0046872">
    <property type="term" value="F:metal ion binding"/>
    <property type="evidence" value="ECO:0007669"/>
    <property type="project" value="UniProtKB-KW"/>
</dbReference>
<sequence length="251" mass="27792">VYSSDTGKMRLTHGFKQMVKEGGIFSLWQGNGTNVLKIAPETSLKIKAYEQYKKWLSFDSASIGGILERFIAGSLAGATAQTCICPMEVIKTRLIGGKTGQYSGIIDCSRKFMKTEGINLFKAYVPNLLGVIPYVGLDLAVYELLKNYWLEHYEGKSVDPGIIILLGCSIVSHSCGQLASFPLNLLRTHMQAEAIMEKEEISMIQHIREIYNKEGKWGFYRGLTSNVMKLLPAVGIGCVAYENVKTLFGVT</sequence>
<evidence type="ECO:0000256" key="9">
    <source>
        <dbReference type="ARBA" id="ARBA00022989"/>
    </source>
</evidence>
<keyword evidence="5" id="KW-0479">Metal-binding</keyword>
<dbReference type="GO" id="GO:0055085">
    <property type="term" value="P:transmembrane transport"/>
    <property type="evidence" value="ECO:0007669"/>
    <property type="project" value="InterPro"/>
</dbReference>
<dbReference type="Gene3D" id="1.50.40.10">
    <property type="entry name" value="Mitochondrial carrier domain"/>
    <property type="match status" value="1"/>
</dbReference>
<dbReference type="PANTHER" id="PTHR24089">
    <property type="entry name" value="SOLUTE CARRIER FAMILY 25"/>
    <property type="match status" value="1"/>
</dbReference>
<keyword evidence="3 13" id="KW-0813">Transport</keyword>
<keyword evidence="6" id="KW-0677">Repeat</keyword>
<evidence type="ECO:0000256" key="11">
    <source>
        <dbReference type="ARBA" id="ARBA00023136"/>
    </source>
</evidence>
<dbReference type="GeneTree" id="ENSGT00940000164117"/>
<evidence type="ECO:0008006" key="17">
    <source>
        <dbReference type="Google" id="ProtNLM"/>
    </source>
</evidence>
<evidence type="ECO:0000256" key="14">
    <source>
        <dbReference type="SAM" id="Phobius"/>
    </source>
</evidence>
<evidence type="ECO:0000256" key="12">
    <source>
        <dbReference type="PROSITE-ProRule" id="PRU00282"/>
    </source>
</evidence>
<evidence type="ECO:0000256" key="10">
    <source>
        <dbReference type="ARBA" id="ARBA00023128"/>
    </source>
</evidence>
<evidence type="ECO:0000256" key="1">
    <source>
        <dbReference type="ARBA" id="ARBA00004448"/>
    </source>
</evidence>
<dbReference type="SUPFAM" id="SSF103506">
    <property type="entry name" value="Mitochondrial carrier"/>
    <property type="match status" value="1"/>
</dbReference>
<protein>
    <recommendedName>
        <fullName evidence="17">Calcium-binding mitochondrial carrier protein SCaMC-1</fullName>
    </recommendedName>
</protein>
<dbReference type="InterPro" id="IPR002067">
    <property type="entry name" value="MCP"/>
</dbReference>
<feature type="transmembrane region" description="Helical" evidence="14">
    <location>
        <begin position="162"/>
        <end position="186"/>
    </location>
</feature>
<evidence type="ECO:0000256" key="5">
    <source>
        <dbReference type="ARBA" id="ARBA00022723"/>
    </source>
</evidence>
<organism evidence="15 16">
    <name type="scientific">Nannospalax galili</name>
    <name type="common">Northern Israeli blind subterranean mole rat</name>
    <name type="synonym">Spalax galili</name>
    <dbReference type="NCBI Taxonomy" id="1026970"/>
    <lineage>
        <taxon>Eukaryota</taxon>
        <taxon>Metazoa</taxon>
        <taxon>Chordata</taxon>
        <taxon>Craniata</taxon>
        <taxon>Vertebrata</taxon>
        <taxon>Euteleostomi</taxon>
        <taxon>Mammalia</taxon>
        <taxon>Eutheria</taxon>
        <taxon>Euarchontoglires</taxon>
        <taxon>Glires</taxon>
        <taxon>Rodentia</taxon>
        <taxon>Myomorpha</taxon>
        <taxon>Muroidea</taxon>
        <taxon>Spalacidae</taxon>
        <taxon>Spalacinae</taxon>
        <taxon>Nannospalax</taxon>
    </lineage>
</organism>
<dbReference type="Ensembl" id="ENSNGAT00000009509.1">
    <property type="protein sequence ID" value="ENSNGAP00000005513.1"/>
    <property type="gene ID" value="ENSNGAG00000007862.1"/>
</dbReference>
<keyword evidence="16" id="KW-1185">Reference proteome</keyword>
<proteinExistence type="inferred from homology"/>
<feature type="repeat" description="Solcar" evidence="12">
    <location>
        <begin position="64"/>
        <end position="148"/>
    </location>
</feature>
<evidence type="ECO:0000256" key="4">
    <source>
        <dbReference type="ARBA" id="ARBA00022692"/>
    </source>
</evidence>
<accession>A0A8C6QND9</accession>
<name>A0A8C6QND9_NANGA</name>
<keyword evidence="10" id="KW-0496">Mitochondrion</keyword>
<reference evidence="15" key="1">
    <citation type="submission" date="2025-08" db="UniProtKB">
        <authorList>
            <consortium name="Ensembl"/>
        </authorList>
    </citation>
    <scope>IDENTIFICATION</scope>
</reference>
<gene>
    <name evidence="15" type="primary">Slc25a24</name>
</gene>
<feature type="repeat" description="Solcar" evidence="12">
    <location>
        <begin position="1"/>
        <end position="55"/>
    </location>
</feature>
<keyword evidence="9 14" id="KW-1133">Transmembrane helix</keyword>
<evidence type="ECO:0000256" key="3">
    <source>
        <dbReference type="ARBA" id="ARBA00022448"/>
    </source>
</evidence>
<dbReference type="GO" id="GO:0005743">
    <property type="term" value="C:mitochondrial inner membrane"/>
    <property type="evidence" value="ECO:0007669"/>
    <property type="project" value="UniProtKB-SubCell"/>
</dbReference>
<evidence type="ECO:0000256" key="2">
    <source>
        <dbReference type="ARBA" id="ARBA00006375"/>
    </source>
</evidence>
<evidence type="ECO:0000313" key="15">
    <source>
        <dbReference type="Ensembl" id="ENSNGAP00000005513.1"/>
    </source>
</evidence>
<dbReference type="Proteomes" id="UP000694381">
    <property type="component" value="Unassembled WGS sequence"/>
</dbReference>
<reference evidence="15" key="2">
    <citation type="submission" date="2025-09" db="UniProtKB">
        <authorList>
            <consortium name="Ensembl"/>
        </authorList>
    </citation>
    <scope>IDENTIFICATION</scope>
</reference>
<dbReference type="AlphaFoldDB" id="A0A8C6QND9"/>
<keyword evidence="7" id="KW-0999">Mitochondrion inner membrane</keyword>
<keyword evidence="11 12" id="KW-0472">Membrane</keyword>
<dbReference type="PROSITE" id="PS50920">
    <property type="entry name" value="SOLCAR"/>
    <property type="match status" value="3"/>
</dbReference>
<feature type="repeat" description="Solcar" evidence="12">
    <location>
        <begin position="160"/>
        <end position="247"/>
    </location>
</feature>
<keyword evidence="8" id="KW-0106">Calcium</keyword>
<evidence type="ECO:0000256" key="7">
    <source>
        <dbReference type="ARBA" id="ARBA00022792"/>
    </source>
</evidence>
<dbReference type="PRINTS" id="PR00926">
    <property type="entry name" value="MITOCARRIER"/>
</dbReference>
<evidence type="ECO:0000256" key="8">
    <source>
        <dbReference type="ARBA" id="ARBA00022837"/>
    </source>
</evidence>
<feature type="transmembrane region" description="Helical" evidence="14">
    <location>
        <begin position="120"/>
        <end position="142"/>
    </location>
</feature>
<comment type="similarity">
    <text evidence="2 13">Belongs to the mitochondrial carrier (TC 2.A.29) family.</text>
</comment>